<dbReference type="EMBL" id="MU266419">
    <property type="protein sequence ID" value="KAH7924646.1"/>
    <property type="molecule type" value="Genomic_DNA"/>
</dbReference>
<reference evidence="1" key="1">
    <citation type="journal article" date="2021" name="New Phytol.">
        <title>Evolutionary innovations through gain and loss of genes in the ectomycorrhizal Boletales.</title>
        <authorList>
            <person name="Wu G."/>
            <person name="Miyauchi S."/>
            <person name="Morin E."/>
            <person name="Kuo A."/>
            <person name="Drula E."/>
            <person name="Varga T."/>
            <person name="Kohler A."/>
            <person name="Feng B."/>
            <person name="Cao Y."/>
            <person name="Lipzen A."/>
            <person name="Daum C."/>
            <person name="Hundley H."/>
            <person name="Pangilinan J."/>
            <person name="Johnson J."/>
            <person name="Barry K."/>
            <person name="LaButti K."/>
            <person name="Ng V."/>
            <person name="Ahrendt S."/>
            <person name="Min B."/>
            <person name="Choi I.G."/>
            <person name="Park H."/>
            <person name="Plett J.M."/>
            <person name="Magnuson J."/>
            <person name="Spatafora J.W."/>
            <person name="Nagy L.G."/>
            <person name="Henrissat B."/>
            <person name="Grigoriev I.V."/>
            <person name="Yang Z.L."/>
            <person name="Xu J."/>
            <person name="Martin F.M."/>
        </authorList>
    </citation>
    <scope>NUCLEOTIDE SEQUENCE</scope>
    <source>
        <strain evidence="1">KUC20120723A-06</strain>
    </source>
</reference>
<protein>
    <submittedName>
        <fullName evidence="1">Uncharacterized protein</fullName>
    </submittedName>
</protein>
<organism evidence="1 2">
    <name type="scientific">Leucogyrophana mollusca</name>
    <dbReference type="NCBI Taxonomy" id="85980"/>
    <lineage>
        <taxon>Eukaryota</taxon>
        <taxon>Fungi</taxon>
        <taxon>Dikarya</taxon>
        <taxon>Basidiomycota</taxon>
        <taxon>Agaricomycotina</taxon>
        <taxon>Agaricomycetes</taxon>
        <taxon>Agaricomycetidae</taxon>
        <taxon>Boletales</taxon>
        <taxon>Boletales incertae sedis</taxon>
        <taxon>Leucogyrophana</taxon>
    </lineage>
</organism>
<keyword evidence="2" id="KW-1185">Reference proteome</keyword>
<evidence type="ECO:0000313" key="2">
    <source>
        <dbReference type="Proteomes" id="UP000790709"/>
    </source>
</evidence>
<gene>
    <name evidence="1" type="ORF">BV22DRAFT_1034876</name>
</gene>
<proteinExistence type="predicted"/>
<sequence>MNTTDALLALRNAIKSNTPITYAPTPSSLATATHLVPGPSSLPKSTPSTVARLTTHGSASSAS</sequence>
<name>A0ACB8BHE7_9AGAM</name>
<dbReference type="Proteomes" id="UP000790709">
    <property type="component" value="Unassembled WGS sequence"/>
</dbReference>
<comment type="caution">
    <text evidence="1">The sequence shown here is derived from an EMBL/GenBank/DDBJ whole genome shotgun (WGS) entry which is preliminary data.</text>
</comment>
<accession>A0ACB8BHE7</accession>
<evidence type="ECO:0000313" key="1">
    <source>
        <dbReference type="EMBL" id="KAH7924646.1"/>
    </source>
</evidence>